<keyword evidence="1" id="KW-0472">Membrane</keyword>
<feature type="transmembrane region" description="Helical" evidence="1">
    <location>
        <begin position="39"/>
        <end position="61"/>
    </location>
</feature>
<organism evidence="2 3">
    <name type="scientific">Saccharopolyspora endophytica</name>
    <dbReference type="NCBI Taxonomy" id="543886"/>
    <lineage>
        <taxon>Bacteria</taxon>
        <taxon>Bacillati</taxon>
        <taxon>Actinomycetota</taxon>
        <taxon>Actinomycetes</taxon>
        <taxon>Pseudonocardiales</taxon>
        <taxon>Pseudonocardiaceae</taxon>
        <taxon>Saccharopolyspora</taxon>
    </lineage>
</organism>
<comment type="caution">
    <text evidence="2">The sequence shown here is derived from an EMBL/GenBank/DDBJ whole genome shotgun (WGS) entry which is preliminary data.</text>
</comment>
<keyword evidence="1" id="KW-1133">Transmembrane helix</keyword>
<dbReference type="Proteomes" id="UP000674084">
    <property type="component" value="Unassembled WGS sequence"/>
</dbReference>
<keyword evidence="1" id="KW-0812">Transmembrane</keyword>
<dbReference type="RefSeq" id="WP_210968512.1">
    <property type="nucleotide sequence ID" value="NZ_JAGPXE010000001.1"/>
</dbReference>
<accession>A0ABS5D9S2</accession>
<feature type="transmembrane region" description="Helical" evidence="1">
    <location>
        <begin position="6"/>
        <end position="27"/>
    </location>
</feature>
<keyword evidence="3" id="KW-1185">Reference proteome</keyword>
<name>A0ABS5D9S2_9PSEU</name>
<evidence type="ECO:0000313" key="2">
    <source>
        <dbReference type="EMBL" id="MBQ0923041.1"/>
    </source>
</evidence>
<dbReference type="EMBL" id="JAGPXE010000001">
    <property type="protein sequence ID" value="MBQ0923041.1"/>
    <property type="molecule type" value="Genomic_DNA"/>
</dbReference>
<proteinExistence type="predicted"/>
<evidence type="ECO:0000313" key="3">
    <source>
        <dbReference type="Proteomes" id="UP000674084"/>
    </source>
</evidence>
<protein>
    <submittedName>
        <fullName evidence="2">Uncharacterized protein</fullName>
    </submittedName>
</protein>
<gene>
    <name evidence="2" type="ORF">KBO27_03740</name>
</gene>
<sequence>MPIDGFKLAVASCAILTFCALIAYIVRTLSRDEVTVGRLIGTLAALAGVIAAIPAVITALYSV</sequence>
<reference evidence="2 3" key="1">
    <citation type="submission" date="2021-04" db="EMBL/GenBank/DDBJ databases">
        <title>Whole-genome sequencing of Saccharopolyspora endophytica KCTC 19397.</title>
        <authorList>
            <person name="Ay H."/>
            <person name="Saygin H."/>
            <person name="Sahin N."/>
        </authorList>
    </citation>
    <scope>NUCLEOTIDE SEQUENCE [LARGE SCALE GENOMIC DNA]</scope>
    <source>
        <strain evidence="2 3">KCTC 19397</strain>
    </source>
</reference>
<evidence type="ECO:0000256" key="1">
    <source>
        <dbReference type="SAM" id="Phobius"/>
    </source>
</evidence>